<name>U5GR47_POPTR</name>
<dbReference type="AlphaFoldDB" id="U5GR47"/>
<organism evidence="2 3">
    <name type="scientific">Populus trichocarpa</name>
    <name type="common">Western balsam poplar</name>
    <name type="synonym">Populus balsamifera subsp. trichocarpa</name>
    <dbReference type="NCBI Taxonomy" id="3694"/>
    <lineage>
        <taxon>Eukaryota</taxon>
        <taxon>Viridiplantae</taxon>
        <taxon>Streptophyta</taxon>
        <taxon>Embryophyta</taxon>
        <taxon>Tracheophyta</taxon>
        <taxon>Spermatophyta</taxon>
        <taxon>Magnoliopsida</taxon>
        <taxon>eudicotyledons</taxon>
        <taxon>Gunneridae</taxon>
        <taxon>Pentapetalae</taxon>
        <taxon>rosids</taxon>
        <taxon>fabids</taxon>
        <taxon>Malpighiales</taxon>
        <taxon>Salicaceae</taxon>
        <taxon>Saliceae</taxon>
        <taxon>Populus</taxon>
    </lineage>
</organism>
<keyword evidence="1" id="KW-1133">Transmembrane helix</keyword>
<keyword evidence="3" id="KW-1185">Reference proteome</keyword>
<dbReference type="EMBL" id="CM009292">
    <property type="protein sequence ID" value="PNT46274.1"/>
    <property type="molecule type" value="Genomic_DNA"/>
</dbReference>
<sequence>MKSAKRITKAGDTEIRSFMGKENHVHNFILPWYFVCFKILYLILKINSNMVLVLWEVSLLGQTINVMKQGGKEDELITYL</sequence>
<dbReference type="InParanoid" id="U5GR47"/>
<evidence type="ECO:0000313" key="2">
    <source>
        <dbReference type="EMBL" id="PNT46274.1"/>
    </source>
</evidence>
<accession>U5GR47</accession>
<feature type="transmembrane region" description="Helical" evidence="1">
    <location>
        <begin position="25"/>
        <end position="44"/>
    </location>
</feature>
<gene>
    <name evidence="2" type="ORF">POPTR_003G182700</name>
</gene>
<protein>
    <submittedName>
        <fullName evidence="2">Uncharacterized protein</fullName>
    </submittedName>
</protein>
<dbReference type="Proteomes" id="UP000006729">
    <property type="component" value="Chromosome 3"/>
</dbReference>
<reference evidence="2 3" key="1">
    <citation type="journal article" date="2006" name="Science">
        <title>The genome of black cottonwood, Populus trichocarpa (Torr. &amp; Gray).</title>
        <authorList>
            <person name="Tuskan G.A."/>
            <person name="Difazio S."/>
            <person name="Jansson S."/>
            <person name="Bohlmann J."/>
            <person name="Grigoriev I."/>
            <person name="Hellsten U."/>
            <person name="Putnam N."/>
            <person name="Ralph S."/>
            <person name="Rombauts S."/>
            <person name="Salamov A."/>
            <person name="Schein J."/>
            <person name="Sterck L."/>
            <person name="Aerts A."/>
            <person name="Bhalerao R.R."/>
            <person name="Bhalerao R.P."/>
            <person name="Blaudez D."/>
            <person name="Boerjan W."/>
            <person name="Brun A."/>
            <person name="Brunner A."/>
            <person name="Busov V."/>
            <person name="Campbell M."/>
            <person name="Carlson J."/>
            <person name="Chalot M."/>
            <person name="Chapman J."/>
            <person name="Chen G.L."/>
            <person name="Cooper D."/>
            <person name="Coutinho P.M."/>
            <person name="Couturier J."/>
            <person name="Covert S."/>
            <person name="Cronk Q."/>
            <person name="Cunningham R."/>
            <person name="Davis J."/>
            <person name="Degroeve S."/>
            <person name="Dejardin A."/>
            <person name="Depamphilis C."/>
            <person name="Detter J."/>
            <person name="Dirks B."/>
            <person name="Dubchak I."/>
            <person name="Duplessis S."/>
            <person name="Ehlting J."/>
            <person name="Ellis B."/>
            <person name="Gendler K."/>
            <person name="Goodstein D."/>
            <person name="Gribskov M."/>
            <person name="Grimwood J."/>
            <person name="Groover A."/>
            <person name="Gunter L."/>
            <person name="Hamberger B."/>
            <person name="Heinze B."/>
            <person name="Helariutta Y."/>
            <person name="Henrissat B."/>
            <person name="Holligan D."/>
            <person name="Holt R."/>
            <person name="Huang W."/>
            <person name="Islam-Faridi N."/>
            <person name="Jones S."/>
            <person name="Jones-Rhoades M."/>
            <person name="Jorgensen R."/>
            <person name="Joshi C."/>
            <person name="Kangasjarvi J."/>
            <person name="Karlsson J."/>
            <person name="Kelleher C."/>
            <person name="Kirkpatrick R."/>
            <person name="Kirst M."/>
            <person name="Kohler A."/>
            <person name="Kalluri U."/>
            <person name="Larimer F."/>
            <person name="Leebens-Mack J."/>
            <person name="Leple J.C."/>
            <person name="Locascio P."/>
            <person name="Lou Y."/>
            <person name="Lucas S."/>
            <person name="Martin F."/>
            <person name="Montanini B."/>
            <person name="Napoli C."/>
            <person name="Nelson D.R."/>
            <person name="Nelson C."/>
            <person name="Nieminen K."/>
            <person name="Nilsson O."/>
            <person name="Pereda V."/>
            <person name="Peter G."/>
            <person name="Philippe R."/>
            <person name="Pilate G."/>
            <person name="Poliakov A."/>
            <person name="Razumovskaya J."/>
            <person name="Richardson P."/>
            <person name="Rinaldi C."/>
            <person name="Ritland K."/>
            <person name="Rouze P."/>
            <person name="Ryaboy D."/>
            <person name="Schmutz J."/>
            <person name="Schrader J."/>
            <person name="Segerman B."/>
            <person name="Shin H."/>
            <person name="Siddiqui A."/>
            <person name="Sterky F."/>
            <person name="Terry A."/>
            <person name="Tsai C.J."/>
            <person name="Uberbacher E."/>
            <person name="Unneberg P."/>
            <person name="Vahala J."/>
            <person name="Wall K."/>
            <person name="Wessler S."/>
            <person name="Yang G."/>
            <person name="Yin T."/>
            <person name="Douglas C."/>
            <person name="Marra M."/>
            <person name="Sandberg G."/>
            <person name="Van de Peer Y."/>
            <person name="Rokhsar D."/>
        </authorList>
    </citation>
    <scope>NUCLEOTIDE SEQUENCE [LARGE SCALE GENOMIC DNA]</scope>
    <source>
        <strain evidence="3">cv. Nisqually</strain>
    </source>
</reference>
<keyword evidence="1" id="KW-0472">Membrane</keyword>
<evidence type="ECO:0000313" key="3">
    <source>
        <dbReference type="Proteomes" id="UP000006729"/>
    </source>
</evidence>
<evidence type="ECO:0000256" key="1">
    <source>
        <dbReference type="SAM" id="Phobius"/>
    </source>
</evidence>
<keyword evidence="1" id="KW-0812">Transmembrane</keyword>
<proteinExistence type="predicted"/>
<dbReference type="HOGENOM" id="CLU_2594284_0_0_1"/>